<comment type="caution">
    <text evidence="6">The sequence shown here is derived from an EMBL/GenBank/DDBJ whole genome shotgun (WGS) entry which is preliminary data.</text>
</comment>
<evidence type="ECO:0000256" key="4">
    <source>
        <dbReference type="HAMAP-Rule" id="MF_01241"/>
    </source>
</evidence>
<dbReference type="GO" id="GO:0042802">
    <property type="term" value="F:identical protein binding"/>
    <property type="evidence" value="ECO:0007669"/>
    <property type="project" value="TreeGrafter"/>
</dbReference>
<evidence type="ECO:0000259" key="5">
    <source>
        <dbReference type="Pfam" id="PF01182"/>
    </source>
</evidence>
<organism evidence="6 7">
    <name type="scientific">Chitinilyticum piscinae</name>
    <dbReference type="NCBI Taxonomy" id="2866724"/>
    <lineage>
        <taxon>Bacteria</taxon>
        <taxon>Pseudomonadati</taxon>
        <taxon>Pseudomonadota</taxon>
        <taxon>Betaproteobacteria</taxon>
        <taxon>Neisseriales</taxon>
        <taxon>Chitinibacteraceae</taxon>
        <taxon>Chitinilyticum</taxon>
    </lineage>
</organism>
<dbReference type="InterPro" id="IPR018321">
    <property type="entry name" value="Glucosamine6P_isomerase_CS"/>
</dbReference>
<dbReference type="GO" id="GO:0004342">
    <property type="term" value="F:glucosamine-6-phosphate deaminase activity"/>
    <property type="evidence" value="ECO:0007669"/>
    <property type="project" value="UniProtKB-UniRule"/>
</dbReference>
<feature type="active site" description="For ring-opening step" evidence="4">
    <location>
        <position position="136"/>
    </location>
</feature>
<dbReference type="PANTHER" id="PTHR11280">
    <property type="entry name" value="GLUCOSAMINE-6-PHOSPHATE ISOMERASE"/>
    <property type="match status" value="1"/>
</dbReference>
<dbReference type="SUPFAM" id="SSF100950">
    <property type="entry name" value="NagB/RpiA/CoA transferase-like"/>
    <property type="match status" value="1"/>
</dbReference>
<evidence type="ECO:0000256" key="2">
    <source>
        <dbReference type="ARBA" id="ARBA00022801"/>
    </source>
</evidence>
<feature type="active site" description="For ring-opening step" evidence="4">
    <location>
        <position position="143"/>
    </location>
</feature>
<comment type="catalytic activity">
    <reaction evidence="1 4">
        <text>alpha-D-glucosamine 6-phosphate + H2O = beta-D-fructose 6-phosphate + NH4(+)</text>
        <dbReference type="Rhea" id="RHEA:12172"/>
        <dbReference type="ChEBI" id="CHEBI:15377"/>
        <dbReference type="ChEBI" id="CHEBI:28938"/>
        <dbReference type="ChEBI" id="CHEBI:57634"/>
        <dbReference type="ChEBI" id="CHEBI:75989"/>
        <dbReference type="EC" id="3.5.99.6"/>
    </reaction>
</comment>
<protein>
    <recommendedName>
        <fullName evidence="4">Glucosamine-6-phosphate deaminase</fullName>
        <ecNumber evidence="4">3.5.99.6</ecNumber>
    </recommendedName>
    <alternativeName>
        <fullName evidence="4">GlcN6P deaminase</fullName>
        <shortName evidence="4">GNPDA</shortName>
    </alternativeName>
    <alternativeName>
        <fullName evidence="4">Glucosamine-6-phosphate isomerase</fullName>
    </alternativeName>
</protein>
<dbReference type="PANTHER" id="PTHR11280:SF5">
    <property type="entry name" value="GLUCOSAMINE-6-PHOSPHATE ISOMERASE"/>
    <property type="match status" value="1"/>
</dbReference>
<dbReference type="PROSITE" id="PS01161">
    <property type="entry name" value="GLC_GALNAC_ISOMERASE"/>
    <property type="match status" value="1"/>
</dbReference>
<name>A0A8J7G012_9NEIS</name>
<dbReference type="EMBL" id="JADFUA010000004">
    <property type="protein sequence ID" value="MBE9609470.1"/>
    <property type="molecule type" value="Genomic_DNA"/>
</dbReference>
<dbReference type="HAMAP" id="MF_01241">
    <property type="entry name" value="GlcN6P_deamin"/>
    <property type="match status" value="1"/>
</dbReference>
<evidence type="ECO:0000313" key="7">
    <source>
        <dbReference type="Proteomes" id="UP000604481"/>
    </source>
</evidence>
<sequence>MILHKFKNQADLDRAAADLIISTVRAKPNAVLGMATGGTPVGLYKEIVKSHQQGLVSFAQAKTFNLDEYVGLPITHPESYRAFMQRNLFDHIDINPANTHVPNGNAADVDAECRRYDEMMYEQGPVDLQLLGIGHNGHIGFNEPDTQLSRFTYKVTLKDETREANKRFFNSLDEVPTHAVTMGMGSIMQAKAILLVVKGAEKAAILDATLNGPITTQVPASLLQTHPRVIVMTDCDVEYKRQP</sequence>
<dbReference type="GO" id="GO:0006043">
    <property type="term" value="P:glucosamine catabolic process"/>
    <property type="evidence" value="ECO:0007669"/>
    <property type="project" value="TreeGrafter"/>
</dbReference>
<dbReference type="Pfam" id="PF01182">
    <property type="entry name" value="Glucosamine_iso"/>
    <property type="match status" value="1"/>
</dbReference>
<dbReference type="Gene3D" id="3.40.50.1360">
    <property type="match status" value="1"/>
</dbReference>
<gene>
    <name evidence="4 6" type="primary">nagB</name>
    <name evidence="6" type="ORF">INR99_08905</name>
</gene>
<evidence type="ECO:0000256" key="3">
    <source>
        <dbReference type="ARBA" id="ARBA00023277"/>
    </source>
</evidence>
<dbReference type="GO" id="GO:0005737">
    <property type="term" value="C:cytoplasm"/>
    <property type="evidence" value="ECO:0007669"/>
    <property type="project" value="TreeGrafter"/>
</dbReference>
<dbReference type="CDD" id="cd01399">
    <property type="entry name" value="GlcN6P_deaminase"/>
    <property type="match status" value="1"/>
</dbReference>
<dbReference type="InterPro" id="IPR006148">
    <property type="entry name" value="Glc/Gal-6P_isomerase"/>
</dbReference>
<dbReference type="InterPro" id="IPR037171">
    <property type="entry name" value="NagB/RpiA_transferase-like"/>
</dbReference>
<keyword evidence="2 4" id="KW-0378">Hydrolase</keyword>
<dbReference type="NCBIfam" id="TIGR00502">
    <property type="entry name" value="nagB"/>
    <property type="match status" value="1"/>
</dbReference>
<feature type="domain" description="Glucosamine/galactosamine-6-phosphate isomerase" evidence="5">
    <location>
        <begin position="14"/>
        <end position="227"/>
    </location>
</feature>
<evidence type="ECO:0000313" key="6">
    <source>
        <dbReference type="EMBL" id="MBE9609470.1"/>
    </source>
</evidence>
<keyword evidence="3 4" id="KW-0119">Carbohydrate metabolism</keyword>
<dbReference type="Proteomes" id="UP000604481">
    <property type="component" value="Unassembled WGS sequence"/>
</dbReference>
<reference evidence="6 7" key="1">
    <citation type="submission" date="2020-10" db="EMBL/GenBank/DDBJ databases">
        <title>The genome sequence of Chitinilyticum litopenaei 4Y14.</title>
        <authorList>
            <person name="Liu Y."/>
        </authorList>
    </citation>
    <scope>NUCLEOTIDE SEQUENCE [LARGE SCALE GENOMIC DNA]</scope>
    <source>
        <strain evidence="6 7">4Y14</strain>
    </source>
</reference>
<keyword evidence="7" id="KW-1185">Reference proteome</keyword>
<evidence type="ECO:0000256" key="1">
    <source>
        <dbReference type="ARBA" id="ARBA00000644"/>
    </source>
</evidence>
<dbReference type="EC" id="3.5.99.6" evidence="4"/>
<proteinExistence type="inferred from homology"/>
<dbReference type="AlphaFoldDB" id="A0A8J7G012"/>
<dbReference type="GO" id="GO:0019262">
    <property type="term" value="P:N-acetylneuraminate catabolic process"/>
    <property type="evidence" value="ECO:0007669"/>
    <property type="project" value="UniProtKB-UniRule"/>
</dbReference>
<comment type="pathway">
    <text evidence="4">Amino-sugar metabolism; N-acetylneuraminate degradation; D-fructose 6-phosphate from N-acetylneuraminate: step 5/5.</text>
</comment>
<dbReference type="GO" id="GO:0005975">
    <property type="term" value="P:carbohydrate metabolic process"/>
    <property type="evidence" value="ECO:0007669"/>
    <property type="project" value="InterPro"/>
</dbReference>
<dbReference type="UniPathway" id="UPA00629">
    <property type="reaction ID" value="UER00684"/>
</dbReference>
<feature type="active site" description="Proton acceptor; for enolization step" evidence="4">
    <location>
        <position position="67"/>
    </location>
</feature>
<dbReference type="RefSeq" id="WP_194115993.1">
    <property type="nucleotide sequence ID" value="NZ_JADFUA010000004.1"/>
</dbReference>
<accession>A0A8J7G012</accession>
<dbReference type="InterPro" id="IPR004547">
    <property type="entry name" value="Glucosamine6P_isomerase"/>
</dbReference>
<comment type="function">
    <text evidence="4">Catalyzes the reversible isomerization-deamination of glucosamine 6-phosphate (GlcN6P) to form fructose 6-phosphate (Fru6P) and ammonium ion.</text>
</comment>
<feature type="active site" description="Proton acceptor; for ring-opening step" evidence="4">
    <location>
        <position position="138"/>
    </location>
</feature>
<dbReference type="FunFam" id="3.40.50.1360:FF:000003">
    <property type="entry name" value="Glucosamine-6-phosphate deaminase"/>
    <property type="match status" value="1"/>
</dbReference>
<comment type="caution">
    <text evidence="4">Lacks conserved residue(s) required for the propagation of feature annotation.</text>
</comment>
<dbReference type="GO" id="GO:0006046">
    <property type="term" value="P:N-acetylglucosamine catabolic process"/>
    <property type="evidence" value="ECO:0007669"/>
    <property type="project" value="UniProtKB-UniRule"/>
</dbReference>
<comment type="similarity">
    <text evidence="4">Belongs to the glucosamine/galactosamine-6-phosphate isomerase family. NagB subfamily.</text>
</comment>